<comment type="caution">
    <text evidence="2">The sequence shown here is derived from an EMBL/GenBank/DDBJ whole genome shotgun (WGS) entry which is preliminary data.</text>
</comment>
<name>A0ABV4CEM6_9PSEU</name>
<dbReference type="InterPro" id="IPR051049">
    <property type="entry name" value="Dienelactone_hydrolase-like"/>
</dbReference>
<dbReference type="RefSeq" id="WP_369774709.1">
    <property type="nucleotide sequence ID" value="NZ_JBGEHV010000012.1"/>
</dbReference>
<protein>
    <submittedName>
        <fullName evidence="2">Dienelactone hydrolase family protein</fullName>
        <ecNumber evidence="2">3.1.-.-</ecNumber>
    </submittedName>
</protein>
<reference evidence="2 3" key="1">
    <citation type="submission" date="2024-08" db="EMBL/GenBank/DDBJ databases">
        <title>Genome mining of Saccharopolyspora cebuensis PGLac3 from Nigerian medicinal plant.</title>
        <authorList>
            <person name="Ezeobiora C.E."/>
            <person name="Igbokwe N.H."/>
            <person name="Amin D.H."/>
            <person name="Mendie U.E."/>
        </authorList>
    </citation>
    <scope>NUCLEOTIDE SEQUENCE [LARGE SCALE GENOMIC DNA]</scope>
    <source>
        <strain evidence="2 3">PGLac3</strain>
    </source>
</reference>
<dbReference type="EMBL" id="JBGEHV010000012">
    <property type="protein sequence ID" value="MEY8039560.1"/>
    <property type="molecule type" value="Genomic_DNA"/>
</dbReference>
<dbReference type="EC" id="3.1.-.-" evidence="2"/>
<keyword evidence="3" id="KW-1185">Reference proteome</keyword>
<evidence type="ECO:0000313" key="3">
    <source>
        <dbReference type="Proteomes" id="UP001564626"/>
    </source>
</evidence>
<accession>A0ABV4CEM6</accession>
<dbReference type="InterPro" id="IPR002925">
    <property type="entry name" value="Dienelactn_hydro"/>
</dbReference>
<dbReference type="Pfam" id="PF01738">
    <property type="entry name" value="DLH"/>
    <property type="match status" value="1"/>
</dbReference>
<dbReference type="InterPro" id="IPR029058">
    <property type="entry name" value="AB_hydrolase_fold"/>
</dbReference>
<feature type="domain" description="Dienelactone hydrolase" evidence="1">
    <location>
        <begin position="20"/>
        <end position="225"/>
    </location>
</feature>
<dbReference type="Proteomes" id="UP001564626">
    <property type="component" value="Unassembled WGS sequence"/>
</dbReference>
<dbReference type="SUPFAM" id="SSF53474">
    <property type="entry name" value="alpha/beta-Hydrolases"/>
    <property type="match status" value="1"/>
</dbReference>
<organism evidence="2 3">
    <name type="scientific">Saccharopolyspora cebuensis</name>
    <dbReference type="NCBI Taxonomy" id="418759"/>
    <lineage>
        <taxon>Bacteria</taxon>
        <taxon>Bacillati</taxon>
        <taxon>Actinomycetota</taxon>
        <taxon>Actinomycetes</taxon>
        <taxon>Pseudonocardiales</taxon>
        <taxon>Pseudonocardiaceae</taxon>
        <taxon>Saccharopolyspora</taxon>
    </lineage>
</organism>
<dbReference type="PANTHER" id="PTHR46623">
    <property type="entry name" value="CARBOXYMETHYLENEBUTENOLIDASE-RELATED"/>
    <property type="match status" value="1"/>
</dbReference>
<proteinExistence type="predicted"/>
<evidence type="ECO:0000259" key="1">
    <source>
        <dbReference type="Pfam" id="PF01738"/>
    </source>
</evidence>
<sequence length="229" mass="24564">MTQTRAETIALTDGTELRLTVARPETVVRGGLVVLHEAKGVTDRVRALAARLAEEGWLTVVPHLYHRDGADELAAEEVAEHVRRLSGEDLLADTDAAFVWLAEQGVDTDRQGIVGFDLGGSAALVVAASRSLGAAVSVGGPGICEPVSAALPPLVEVVGELACPWLGLYGDDEQVPAGEVDKLREAAERVRVVTDVVRYPGAGHRFDHDEDAATEAWQRARNWLDLHLR</sequence>
<dbReference type="PANTHER" id="PTHR46623:SF6">
    <property type="entry name" value="ALPHA_BETA-HYDROLASES SUPERFAMILY PROTEIN"/>
    <property type="match status" value="1"/>
</dbReference>
<dbReference type="Gene3D" id="3.40.50.1820">
    <property type="entry name" value="alpha/beta hydrolase"/>
    <property type="match status" value="1"/>
</dbReference>
<keyword evidence="2" id="KW-0378">Hydrolase</keyword>
<gene>
    <name evidence="2" type="ORF">AB8O55_09135</name>
</gene>
<dbReference type="GO" id="GO:0016787">
    <property type="term" value="F:hydrolase activity"/>
    <property type="evidence" value="ECO:0007669"/>
    <property type="project" value="UniProtKB-KW"/>
</dbReference>
<evidence type="ECO:0000313" key="2">
    <source>
        <dbReference type="EMBL" id="MEY8039560.1"/>
    </source>
</evidence>